<dbReference type="VEuPathDB" id="VectorBase:MDOA000425"/>
<feature type="region of interest" description="Disordered" evidence="2">
    <location>
        <begin position="558"/>
        <end position="637"/>
    </location>
</feature>
<feature type="region of interest" description="Disordered" evidence="2">
    <location>
        <begin position="1403"/>
        <end position="1507"/>
    </location>
</feature>
<evidence type="ECO:0000256" key="2">
    <source>
        <dbReference type="SAM" id="MobiDB-lite"/>
    </source>
</evidence>
<feature type="compositionally biased region" description="Polar residues" evidence="2">
    <location>
        <begin position="1373"/>
        <end position="1387"/>
    </location>
</feature>
<organism evidence="3">
    <name type="scientific">Musca domestica</name>
    <name type="common">House fly</name>
    <dbReference type="NCBI Taxonomy" id="7370"/>
    <lineage>
        <taxon>Eukaryota</taxon>
        <taxon>Metazoa</taxon>
        <taxon>Ecdysozoa</taxon>
        <taxon>Arthropoda</taxon>
        <taxon>Hexapoda</taxon>
        <taxon>Insecta</taxon>
        <taxon>Pterygota</taxon>
        <taxon>Neoptera</taxon>
        <taxon>Endopterygota</taxon>
        <taxon>Diptera</taxon>
        <taxon>Brachycera</taxon>
        <taxon>Muscomorpha</taxon>
        <taxon>Muscoidea</taxon>
        <taxon>Muscidae</taxon>
        <taxon>Musca</taxon>
    </lineage>
</organism>
<feature type="compositionally biased region" description="Low complexity" evidence="2">
    <location>
        <begin position="628"/>
        <end position="637"/>
    </location>
</feature>
<feature type="compositionally biased region" description="Basic residues" evidence="2">
    <location>
        <begin position="1433"/>
        <end position="1446"/>
    </location>
</feature>
<keyword evidence="1" id="KW-0175">Coiled coil</keyword>
<accession>A0A1I8M1Y6</accession>
<feature type="compositionally biased region" description="Basic residues" evidence="2">
    <location>
        <begin position="606"/>
        <end position="627"/>
    </location>
</feature>
<feature type="compositionally biased region" description="Low complexity" evidence="2">
    <location>
        <begin position="1297"/>
        <end position="1306"/>
    </location>
</feature>
<feature type="compositionally biased region" description="Low complexity" evidence="2">
    <location>
        <begin position="822"/>
        <end position="833"/>
    </location>
</feature>
<gene>
    <name evidence="3" type="primary">101894590</name>
</gene>
<feature type="compositionally biased region" description="Polar residues" evidence="2">
    <location>
        <begin position="572"/>
        <end position="586"/>
    </location>
</feature>
<feature type="compositionally biased region" description="Low complexity" evidence="2">
    <location>
        <begin position="1244"/>
        <end position="1280"/>
    </location>
</feature>
<feature type="region of interest" description="Disordered" evidence="2">
    <location>
        <begin position="820"/>
        <end position="840"/>
    </location>
</feature>
<feature type="region of interest" description="Disordered" evidence="2">
    <location>
        <begin position="1243"/>
        <end position="1387"/>
    </location>
</feature>
<feature type="region of interest" description="Disordered" evidence="2">
    <location>
        <begin position="994"/>
        <end position="1046"/>
    </location>
</feature>
<sequence length="1522" mass="164069">MYWMDGFTFDDNLINNSFLSGDSNGELSDNNHRLSRTASTSSGARNRFRSSSNRKSQHLRGLAATSKAKRRRHANFKLNNRLDRKSSRGMVYENEELRLRTININAEVERGQSDIKRLRKENDHLRREIWSLRDEYDRLNKRFKNKFIEAEQAARCSQAGCSCQCIEGGCDIVHSKCNSEDSDSCDSCSCQETDEIVCNGECCSEKKIMAANEAAEDPSPTDSTKLTVIDGMPVTPPQSAMPSILTGIDHLSVVSEETLSNSDVANVNPGNLLGYTPSISGSQTTLPSLVGPLTPLTPIELVANELNDIQAKVPPLSYFENVLQQHMNTNLTSSSGTSSSKSGRTVIRHTNGWDYNLESPFLQKHYPVNSVSPLLQKRSTAQTLTTFVPTTTLTPPPPPPPAPPTLVIDNGKSITSNPTLKSSGEMPVIETVPITTMSVNGPCVAVPATGNASCLNSNSSSNQNITSSTSTSINGQEKPAKHFFAPIKPKLKLNTALANQRRQPPPPPPAAAAVAPQAPQVLAKPSSFTNAATTTGQQLKCEPPDIYVTNGLATPYKHPLKPSVQPPPVPQRITSMATSAQVSLSPPRQRRKSRQCQSNLQEQQQHHYHHHHYQQHPHTHPHHHLHQHMPQYQQHQFHGWQDHEANANNEVCVVDPATRIAITTATNQTTSASTKMEDASNTTTTSSASTFCLFAPASLRTTLTNALLATNILCNSLKVTISASASVALPSPTAMVNVSPSSAKCLTTTTVAEPVTCLPAALASFRFINPNITVIKPNGPVYAIAQNVCHNLIIAPAVRQPLMSSIVKCCPSTITTPKKLMSPEPATATRTTSPSPPSSPLEAMAIATVRSMRATKTAALPTTLPPSSACVVVPPSSSTSNIRSSGNISCCASSTVSTFSKSTDSTRITTSVNCFVVDSVCQTDSANLESILNDIEAISEDILAIQLEKTRSRDNLETRSTENVCRTTVSQMQQGNKNSKPYRSEMNLLLSYDGDNPTIRPAVPNSSSNTTENATDNTGTTRRTRSLEREHTDSPSPRIPDPMQPFPDNRKYIGFERLNNAAIVGPPSAATSTVTVTTTLTPRLAVTGTQTSPTMATPMGHRTHLPLSPLVTNVNMPSLANAGAKPAPPTRQYPTPLNIKCAGIQRSSSVSYKTNAMHSPTGGSPILGGVHPNKSQLFSAIANAAVARRAQFRSQPTHMTRSLDTDCLLESPNEGAGDVINNVEEKEIIETTKRKPRRVSIVCGETTAETPGTPGEKPTPTVRTIQTQNSSTTSTSGSCSDLPTVMPNPALRNFKQTSHSTPNSPHSSRKHEGSPFSTPTQPPTISITPTSPLHQQHGRSVSTHGNGSPHHHQLQQQQHSHSNSYPNAVATMHNPQQQQLRKNSQDTIKASAAEIACAAANVVRSKCSRRHSEGTVSHSNQRSSGTSGGTNGGHHHGHHNHHHHQHSSSIVSTGHPHHSRHSHQDSNHETVGSCSDRNSNSLASSRESSASFSMRSTRRKLSVSSNTGGKIPWCGCWGNGCL</sequence>
<feature type="region of interest" description="Disordered" evidence="2">
    <location>
        <begin position="458"/>
        <end position="477"/>
    </location>
</feature>
<feature type="region of interest" description="Disordered" evidence="2">
    <location>
        <begin position="26"/>
        <end position="66"/>
    </location>
</feature>
<reference evidence="3" key="1">
    <citation type="submission" date="2020-05" db="UniProtKB">
        <authorList>
            <consortium name="EnsemblMetazoa"/>
        </authorList>
    </citation>
    <scope>IDENTIFICATION</scope>
    <source>
        <strain evidence="3">Aabys</strain>
    </source>
</reference>
<evidence type="ECO:0000313" key="3">
    <source>
        <dbReference type="EnsemblMetazoa" id="MDOA000425-PC"/>
    </source>
</evidence>
<feature type="coiled-coil region" evidence="1">
    <location>
        <begin position="108"/>
        <end position="142"/>
    </location>
</feature>
<dbReference type="STRING" id="7370.A0A1I8M1Y6"/>
<evidence type="ECO:0000256" key="1">
    <source>
        <dbReference type="SAM" id="Coils"/>
    </source>
</evidence>
<feature type="compositionally biased region" description="Low complexity" evidence="2">
    <location>
        <begin position="1314"/>
        <end position="1332"/>
    </location>
</feature>
<protein>
    <submittedName>
        <fullName evidence="3">Uncharacterized protein</fullName>
    </submittedName>
</protein>
<dbReference type="OrthoDB" id="6363430at2759"/>
<dbReference type="EnsemblMetazoa" id="MDOA000425-RC">
    <property type="protein sequence ID" value="MDOA000425-PC"/>
    <property type="gene ID" value="MDOA000425"/>
</dbReference>
<feature type="compositionally biased region" description="Low complexity" evidence="2">
    <location>
        <begin position="41"/>
        <end position="54"/>
    </location>
</feature>
<feature type="compositionally biased region" description="Low complexity" evidence="2">
    <location>
        <begin position="458"/>
        <end position="474"/>
    </location>
</feature>
<name>A0A1I8M1Y6_MUSDO</name>
<feature type="compositionally biased region" description="Low complexity" evidence="2">
    <location>
        <begin position="1009"/>
        <end position="1021"/>
    </location>
</feature>
<proteinExistence type="predicted"/>
<dbReference type="VEuPathDB" id="VectorBase:MDOMA2_011300"/>
<feature type="compositionally biased region" description="Low complexity" evidence="2">
    <location>
        <begin position="1477"/>
        <end position="1495"/>
    </location>
</feature>